<reference evidence="2" key="1">
    <citation type="submission" date="2018-06" db="EMBL/GenBank/DDBJ databases">
        <authorList>
            <person name="Zhirakovskaya E."/>
        </authorList>
    </citation>
    <scope>NUCLEOTIDE SEQUENCE</scope>
</reference>
<evidence type="ECO:0000313" key="2">
    <source>
        <dbReference type="EMBL" id="VAV83735.1"/>
    </source>
</evidence>
<keyword evidence="1" id="KW-1133">Transmembrane helix</keyword>
<organism evidence="2">
    <name type="scientific">hydrothermal vent metagenome</name>
    <dbReference type="NCBI Taxonomy" id="652676"/>
    <lineage>
        <taxon>unclassified sequences</taxon>
        <taxon>metagenomes</taxon>
        <taxon>ecological metagenomes</taxon>
    </lineage>
</organism>
<keyword evidence="1" id="KW-0812">Transmembrane</keyword>
<accession>A0A3B0RJZ1</accession>
<evidence type="ECO:0000256" key="1">
    <source>
        <dbReference type="SAM" id="Phobius"/>
    </source>
</evidence>
<proteinExistence type="predicted"/>
<dbReference type="AlphaFoldDB" id="A0A3B0RJZ1"/>
<feature type="transmembrane region" description="Helical" evidence="1">
    <location>
        <begin position="21"/>
        <end position="40"/>
    </location>
</feature>
<gene>
    <name evidence="2" type="ORF">MNBD_DELTA01-516</name>
</gene>
<dbReference type="EMBL" id="UOEA01000050">
    <property type="protein sequence ID" value="VAV83735.1"/>
    <property type="molecule type" value="Genomic_DNA"/>
</dbReference>
<keyword evidence="1" id="KW-0472">Membrane</keyword>
<protein>
    <submittedName>
        <fullName evidence="2">Putative (L31491) ORF2 putative [Plasmid pTOM9]</fullName>
    </submittedName>
</protein>
<name>A0A3B0RJZ1_9ZZZZ</name>
<sequence>MYNSNIPSKQELPSTGKLVKSTVIAAVVAVLLLVVVVLPAEYGVDPTGIGNALGLKKMGEIKISLAKELAAETVAMRAKEEAIAAKTKAIEEFVQASKLKAQPATGALNHEMQVTLAPDEGTEIKVDMNKDGKVRYVWWTDGGKANFDLHGDSEELDIDYHSYQKGSAQKSEGILEADFEGSHGWFWRNRTSKIITITLQTNGEYTNIKHLN</sequence>